<organism evidence="1 2">
    <name type="scientific">Kwoniella dejecticola CBS 10117</name>
    <dbReference type="NCBI Taxonomy" id="1296121"/>
    <lineage>
        <taxon>Eukaryota</taxon>
        <taxon>Fungi</taxon>
        <taxon>Dikarya</taxon>
        <taxon>Basidiomycota</taxon>
        <taxon>Agaricomycotina</taxon>
        <taxon>Tremellomycetes</taxon>
        <taxon>Tremellales</taxon>
        <taxon>Cryptococcaceae</taxon>
        <taxon>Kwoniella</taxon>
    </lineage>
</organism>
<dbReference type="Proteomes" id="UP000078595">
    <property type="component" value="Chromosome 1"/>
</dbReference>
<dbReference type="PANTHER" id="PTHR35332:SF2">
    <property type="entry name" value="REGULATION OF ENOLASE PROTEIN 1"/>
    <property type="match status" value="1"/>
</dbReference>
<gene>
    <name evidence="1" type="ORF">I303_100727</name>
</gene>
<accession>A0AAJ8MDD8</accession>
<keyword evidence="2" id="KW-1185">Reference proteome</keyword>
<dbReference type="InterPro" id="IPR009784">
    <property type="entry name" value="DUF1349"/>
</dbReference>
<sequence length="166" mass="18306">MMTSIPFTDPRWTTLNKATHAPKISGDGTEISFPTERETDWWRTPSVDSSSGLVYGFEHAFGEEGFEISVDVNVKPEVQIWTGAVVTSPYSDWNIQPCPPITSRFTITLKGHLLKVFLNDTPMREVNVFGDGKATSAFIGVLGCSPKSEGALVTFKNFTVKKGTRD</sequence>
<dbReference type="RefSeq" id="XP_065824257.1">
    <property type="nucleotide sequence ID" value="XM_065968185.1"/>
</dbReference>
<dbReference type="Gene3D" id="2.60.120.200">
    <property type="match status" value="2"/>
</dbReference>
<proteinExistence type="predicted"/>
<reference evidence="1" key="1">
    <citation type="submission" date="2013-07" db="EMBL/GenBank/DDBJ databases">
        <authorList>
            <consortium name="The Broad Institute Genome Sequencing Platform"/>
            <person name="Cuomo C."/>
            <person name="Litvintseva A."/>
            <person name="Chen Y."/>
            <person name="Heitman J."/>
            <person name="Sun S."/>
            <person name="Springer D."/>
            <person name="Dromer F."/>
            <person name="Young S.K."/>
            <person name="Zeng Q."/>
            <person name="Gargeya S."/>
            <person name="Fitzgerald M."/>
            <person name="Abouelleil A."/>
            <person name="Alvarado L."/>
            <person name="Berlin A.M."/>
            <person name="Chapman S.B."/>
            <person name="Dewar J."/>
            <person name="Goldberg J."/>
            <person name="Griggs A."/>
            <person name="Gujja S."/>
            <person name="Hansen M."/>
            <person name="Howarth C."/>
            <person name="Imamovic A."/>
            <person name="Larimer J."/>
            <person name="McCowan C."/>
            <person name="Murphy C."/>
            <person name="Pearson M."/>
            <person name="Priest M."/>
            <person name="Roberts A."/>
            <person name="Saif S."/>
            <person name="Shea T."/>
            <person name="Sykes S."/>
            <person name="Wortman J."/>
            <person name="Nusbaum C."/>
            <person name="Birren B."/>
        </authorList>
    </citation>
    <scope>NUCLEOTIDE SEQUENCE</scope>
    <source>
        <strain evidence="1">CBS 10117</strain>
    </source>
</reference>
<protein>
    <submittedName>
        <fullName evidence="1">Uncharacterized protein</fullName>
    </submittedName>
</protein>
<dbReference type="KEGG" id="kdj:28964429"/>
<evidence type="ECO:0000313" key="1">
    <source>
        <dbReference type="EMBL" id="WWC58191.1"/>
    </source>
</evidence>
<name>A0AAJ8MDD8_9TREE</name>
<dbReference type="Pfam" id="PF07081">
    <property type="entry name" value="DUF1349"/>
    <property type="match status" value="1"/>
</dbReference>
<dbReference type="EMBL" id="CP144530">
    <property type="protein sequence ID" value="WWC58191.1"/>
    <property type="molecule type" value="Genomic_DNA"/>
</dbReference>
<dbReference type="AlphaFoldDB" id="A0AAJ8MDD8"/>
<dbReference type="GeneID" id="28964429"/>
<evidence type="ECO:0000313" key="2">
    <source>
        <dbReference type="Proteomes" id="UP000078595"/>
    </source>
</evidence>
<dbReference type="PANTHER" id="PTHR35332">
    <property type="entry name" value="REGULATION OF ENOLASE PROTEIN 1"/>
    <property type="match status" value="1"/>
</dbReference>
<reference evidence="1" key="2">
    <citation type="submission" date="2024-02" db="EMBL/GenBank/DDBJ databases">
        <title>Comparative genomics of Cryptococcus and Kwoniella reveals pathogenesis evolution and contrasting modes of karyotype evolution via chromosome fusion or intercentromeric recombination.</title>
        <authorList>
            <person name="Coelho M.A."/>
            <person name="David-Palma M."/>
            <person name="Shea T."/>
            <person name="Bowers K."/>
            <person name="McGinley-Smith S."/>
            <person name="Mohammad A.W."/>
            <person name="Gnirke A."/>
            <person name="Yurkov A.M."/>
            <person name="Nowrousian M."/>
            <person name="Sun S."/>
            <person name="Cuomo C.A."/>
            <person name="Heitman J."/>
        </authorList>
    </citation>
    <scope>NUCLEOTIDE SEQUENCE</scope>
    <source>
        <strain evidence="1">CBS 10117</strain>
    </source>
</reference>